<dbReference type="InterPro" id="IPR050583">
    <property type="entry name" value="Mycobacterial_A85_antigen"/>
</dbReference>
<protein>
    <submittedName>
        <fullName evidence="1">Esterase</fullName>
    </submittedName>
</protein>
<dbReference type="AlphaFoldDB" id="A0A160T573"/>
<dbReference type="Proteomes" id="UP000215027">
    <property type="component" value="Chromosome I"/>
</dbReference>
<evidence type="ECO:0000313" key="2">
    <source>
        <dbReference type="Proteomes" id="UP000215027"/>
    </source>
</evidence>
<accession>A0A160T573</accession>
<sequence length="296" mass="32820">MALLLAVVLGALLAVFALWGRRRYQRFLAAVEVVTLQGVAAFRLGNERDVAVYLPPGYHDRPDARYEVLYLNDGQECAAIGLRETLARLTAAGKMRPIIAVAIPTNDNRLHEYGTAVARNMLGLGALAADYCHFVVEELMPQIDRTFRTRPGAGLQGVSLGGLSAFDIAWNHPDRFAVVGVMSGSFWWRAADHERRIDPGRRIAHALARRAAGPPPFRLWFQAGTRDEVCDRDDDGIIDAIQDTTELIAELRALGVGDEQVVYRQTAGGRHDYETWQRVLPDFLQWAYSPGGRPGE</sequence>
<keyword evidence="2" id="KW-1185">Reference proteome</keyword>
<dbReference type="SUPFAM" id="SSF53474">
    <property type="entry name" value="alpha/beta-Hydrolases"/>
    <property type="match status" value="1"/>
</dbReference>
<name>A0A160T573_9CHLR</name>
<dbReference type="PANTHER" id="PTHR48098">
    <property type="entry name" value="ENTEROCHELIN ESTERASE-RELATED"/>
    <property type="match status" value="1"/>
</dbReference>
<dbReference type="EMBL" id="LN890655">
    <property type="protein sequence ID" value="CUS05501.2"/>
    <property type="molecule type" value="Genomic_DNA"/>
</dbReference>
<proteinExistence type="predicted"/>
<reference evidence="1" key="1">
    <citation type="submission" date="2016-01" db="EMBL/GenBank/DDBJ databases">
        <authorList>
            <person name="Mcilroy J.S."/>
            <person name="Karst M S."/>
            <person name="Albertsen M."/>
        </authorList>
    </citation>
    <scope>NUCLEOTIDE SEQUENCE</scope>
    <source>
        <strain evidence="1">Cfx-K</strain>
    </source>
</reference>
<dbReference type="InterPro" id="IPR029058">
    <property type="entry name" value="AB_hydrolase_fold"/>
</dbReference>
<organism evidence="1 2">
    <name type="scientific">Candidatus Promineifilum breve</name>
    <dbReference type="NCBI Taxonomy" id="1806508"/>
    <lineage>
        <taxon>Bacteria</taxon>
        <taxon>Bacillati</taxon>
        <taxon>Chloroflexota</taxon>
        <taxon>Ardenticatenia</taxon>
        <taxon>Candidatus Promineifilales</taxon>
        <taxon>Candidatus Promineifilaceae</taxon>
        <taxon>Candidatus Promineifilum</taxon>
    </lineage>
</organism>
<dbReference type="KEGG" id="pbf:CFX0092_A3623"/>
<dbReference type="OrthoDB" id="9777383at2"/>
<dbReference type="InterPro" id="IPR000801">
    <property type="entry name" value="Esterase-like"/>
</dbReference>
<dbReference type="PANTHER" id="PTHR48098:SF6">
    <property type="entry name" value="FERRI-BACILLIBACTIN ESTERASE BESA"/>
    <property type="match status" value="1"/>
</dbReference>
<dbReference type="RefSeq" id="WP_095044709.1">
    <property type="nucleotide sequence ID" value="NZ_LN890655.1"/>
</dbReference>
<dbReference type="Gene3D" id="3.40.50.1820">
    <property type="entry name" value="alpha/beta hydrolase"/>
    <property type="match status" value="1"/>
</dbReference>
<dbReference type="Pfam" id="PF00756">
    <property type="entry name" value="Esterase"/>
    <property type="match status" value="1"/>
</dbReference>
<evidence type="ECO:0000313" key="1">
    <source>
        <dbReference type="EMBL" id="CUS05501.2"/>
    </source>
</evidence>
<gene>
    <name evidence="1" type="ORF">CFX0092_A3623</name>
</gene>